<evidence type="ECO:0000313" key="2">
    <source>
        <dbReference type="Proteomes" id="UP001055879"/>
    </source>
</evidence>
<sequence length="108" mass="12405">MPLHLMLVAKIHSFSATPMLATLIWPFCMKVMLSLRPIKDIVRSIAYDSNVLVFQLTHIITSHEDRGRRWHRVARVVHQRMLTTTRSTIALATQTDEDSLHTLTMVAL</sequence>
<dbReference type="EMBL" id="CM042054">
    <property type="protein sequence ID" value="KAI3707361.1"/>
    <property type="molecule type" value="Genomic_DNA"/>
</dbReference>
<evidence type="ECO:0000313" key="1">
    <source>
        <dbReference type="EMBL" id="KAI3707361.1"/>
    </source>
</evidence>
<proteinExistence type="predicted"/>
<gene>
    <name evidence="1" type="ORF">L6452_25804</name>
</gene>
<protein>
    <submittedName>
        <fullName evidence="1">Uncharacterized protein</fullName>
    </submittedName>
</protein>
<reference evidence="2" key="1">
    <citation type="journal article" date="2022" name="Mol. Ecol. Resour.">
        <title>The genomes of chicory, endive, great burdock and yacon provide insights into Asteraceae palaeo-polyploidization history and plant inulin production.</title>
        <authorList>
            <person name="Fan W."/>
            <person name="Wang S."/>
            <person name="Wang H."/>
            <person name="Wang A."/>
            <person name="Jiang F."/>
            <person name="Liu H."/>
            <person name="Zhao H."/>
            <person name="Xu D."/>
            <person name="Zhang Y."/>
        </authorList>
    </citation>
    <scope>NUCLEOTIDE SEQUENCE [LARGE SCALE GENOMIC DNA]</scope>
    <source>
        <strain evidence="2">cv. Niubang</strain>
    </source>
</reference>
<comment type="caution">
    <text evidence="1">The sequence shown here is derived from an EMBL/GenBank/DDBJ whole genome shotgun (WGS) entry which is preliminary data.</text>
</comment>
<organism evidence="1 2">
    <name type="scientific">Arctium lappa</name>
    <name type="common">Greater burdock</name>
    <name type="synonym">Lappa major</name>
    <dbReference type="NCBI Taxonomy" id="4217"/>
    <lineage>
        <taxon>Eukaryota</taxon>
        <taxon>Viridiplantae</taxon>
        <taxon>Streptophyta</taxon>
        <taxon>Embryophyta</taxon>
        <taxon>Tracheophyta</taxon>
        <taxon>Spermatophyta</taxon>
        <taxon>Magnoliopsida</taxon>
        <taxon>eudicotyledons</taxon>
        <taxon>Gunneridae</taxon>
        <taxon>Pentapetalae</taxon>
        <taxon>asterids</taxon>
        <taxon>campanulids</taxon>
        <taxon>Asterales</taxon>
        <taxon>Asteraceae</taxon>
        <taxon>Carduoideae</taxon>
        <taxon>Cardueae</taxon>
        <taxon>Arctiinae</taxon>
        <taxon>Arctium</taxon>
    </lineage>
</organism>
<name>A0ACB9ABI9_ARCLA</name>
<keyword evidence="2" id="KW-1185">Reference proteome</keyword>
<dbReference type="Proteomes" id="UP001055879">
    <property type="component" value="Linkage Group LG08"/>
</dbReference>
<reference evidence="1 2" key="2">
    <citation type="journal article" date="2022" name="Mol. Ecol. Resour.">
        <title>The genomes of chicory, endive, great burdock and yacon provide insights into Asteraceae paleo-polyploidization history and plant inulin production.</title>
        <authorList>
            <person name="Fan W."/>
            <person name="Wang S."/>
            <person name="Wang H."/>
            <person name="Wang A."/>
            <person name="Jiang F."/>
            <person name="Liu H."/>
            <person name="Zhao H."/>
            <person name="Xu D."/>
            <person name="Zhang Y."/>
        </authorList>
    </citation>
    <scope>NUCLEOTIDE SEQUENCE [LARGE SCALE GENOMIC DNA]</scope>
    <source>
        <strain evidence="2">cv. Niubang</strain>
    </source>
</reference>
<accession>A0ACB9ABI9</accession>